<sequence>MEHEIRPLFMPAEYVDKPEMVLKDDQELIYDSPAIIGYLVNKYAQSDELYPKDPLQRAVVDQRLHFETGVLFHGIYKRLQRALFRDNATEVPKDLLAELRDAYGMLEDFWRRIPIWPVHG</sequence>
<dbReference type="PANTHER" id="PTHR43969">
    <property type="entry name" value="GLUTATHIONE S TRANSFERASE D10, ISOFORM A-RELATED"/>
    <property type="match status" value="1"/>
</dbReference>
<proteinExistence type="predicted"/>
<evidence type="ECO:0000313" key="1">
    <source>
        <dbReference type="EMBL" id="KAI8038479.1"/>
    </source>
</evidence>
<evidence type="ECO:0008006" key="3">
    <source>
        <dbReference type="Google" id="ProtNLM"/>
    </source>
</evidence>
<dbReference type="GO" id="GO:0004364">
    <property type="term" value="F:glutathione transferase activity"/>
    <property type="evidence" value="ECO:0007669"/>
    <property type="project" value="TreeGrafter"/>
</dbReference>
<keyword evidence="2" id="KW-1185">Reference proteome</keyword>
<dbReference type="PANTHER" id="PTHR43969:SF4">
    <property type="entry name" value="FI01423P-RELATED"/>
    <property type="match status" value="1"/>
</dbReference>
<dbReference type="GO" id="GO:0006749">
    <property type="term" value="P:glutathione metabolic process"/>
    <property type="evidence" value="ECO:0007669"/>
    <property type="project" value="TreeGrafter"/>
</dbReference>
<reference evidence="1" key="1">
    <citation type="journal article" date="2023" name="Genome Biol. Evol.">
        <title>Long-read-based Genome Assembly of Drosophila gunungcola Reveals Fewer Chemosensory Genes in Flower-breeding Species.</title>
        <authorList>
            <person name="Negi A."/>
            <person name="Liao B.Y."/>
            <person name="Yeh S.D."/>
        </authorList>
    </citation>
    <scope>NUCLEOTIDE SEQUENCE</scope>
    <source>
        <strain evidence="1">Sukarami</strain>
    </source>
</reference>
<gene>
    <name evidence="1" type="ORF">M5D96_008377</name>
</gene>
<organism evidence="1 2">
    <name type="scientific">Drosophila gunungcola</name>
    <name type="common">fruit fly</name>
    <dbReference type="NCBI Taxonomy" id="103775"/>
    <lineage>
        <taxon>Eukaryota</taxon>
        <taxon>Metazoa</taxon>
        <taxon>Ecdysozoa</taxon>
        <taxon>Arthropoda</taxon>
        <taxon>Hexapoda</taxon>
        <taxon>Insecta</taxon>
        <taxon>Pterygota</taxon>
        <taxon>Neoptera</taxon>
        <taxon>Endopterygota</taxon>
        <taxon>Diptera</taxon>
        <taxon>Brachycera</taxon>
        <taxon>Muscomorpha</taxon>
        <taxon>Ephydroidea</taxon>
        <taxon>Drosophilidae</taxon>
        <taxon>Drosophila</taxon>
        <taxon>Sophophora</taxon>
    </lineage>
</organism>
<dbReference type="Proteomes" id="UP001059596">
    <property type="component" value="Unassembled WGS sequence"/>
</dbReference>
<dbReference type="EMBL" id="JAMKOV010000007">
    <property type="protein sequence ID" value="KAI8038479.1"/>
    <property type="molecule type" value="Genomic_DNA"/>
</dbReference>
<comment type="caution">
    <text evidence="1">The sequence shown here is derived from an EMBL/GenBank/DDBJ whole genome shotgun (WGS) entry which is preliminary data.</text>
</comment>
<dbReference type="Gene3D" id="1.20.1050.10">
    <property type="match status" value="1"/>
</dbReference>
<protein>
    <recommendedName>
        <fullName evidence="3">GST N-terminal domain-containing protein</fullName>
    </recommendedName>
</protein>
<dbReference type="SUPFAM" id="SSF47616">
    <property type="entry name" value="GST C-terminal domain-like"/>
    <property type="match status" value="1"/>
</dbReference>
<evidence type="ECO:0000313" key="2">
    <source>
        <dbReference type="Proteomes" id="UP001059596"/>
    </source>
</evidence>
<accession>A0A9Q0BNZ5</accession>
<dbReference type="InterPro" id="IPR036282">
    <property type="entry name" value="Glutathione-S-Trfase_C_sf"/>
</dbReference>
<name>A0A9Q0BNZ5_9MUSC</name>
<dbReference type="AlphaFoldDB" id="A0A9Q0BNZ5"/>